<dbReference type="Pfam" id="PF03466">
    <property type="entry name" value="LysR_substrate"/>
    <property type="match status" value="1"/>
</dbReference>
<dbReference type="Gene3D" id="1.10.10.10">
    <property type="entry name" value="Winged helix-like DNA-binding domain superfamily/Winged helix DNA-binding domain"/>
    <property type="match status" value="1"/>
</dbReference>
<dbReference type="InterPro" id="IPR036390">
    <property type="entry name" value="WH_DNA-bd_sf"/>
</dbReference>
<feature type="domain" description="HTH lysR-type" evidence="5">
    <location>
        <begin position="1"/>
        <end position="59"/>
    </location>
</feature>
<dbReference type="Gene3D" id="3.40.190.290">
    <property type="match status" value="1"/>
</dbReference>
<keyword evidence="3" id="KW-0238">DNA-binding</keyword>
<sequence length="312" mass="34174">MDKLRALTYFVETAENASFSAAAKRFDVPASSVSRRIADLESSLGAQLLKRSTRAVTLTEVGELFLNEAKGILARVKLAEQTVHNYQTEPSGVLKVSAMAGFGEQILLPILEDFANQYPNITLDVTVSDELTKLARDDVDIAVRGGFAPNEHVIAKRLMDNAFIPVAAPAYIAQHGLPETPLALTGHSGLFFKTPRGPNRWFCEINGQWHDVSGKTLLSSNSGRWLINSAVKGKGILMLPRWSVKRELATGQLVELTFEQPLQVSRGQDLGIYLLYQKVDYTSPKVKAAVDFIVESISSLTSNPAISLMSKE</sequence>
<dbReference type="InterPro" id="IPR000847">
    <property type="entry name" value="LysR_HTH_N"/>
</dbReference>
<evidence type="ECO:0000313" key="6">
    <source>
        <dbReference type="EMBL" id="MDC8829195.1"/>
    </source>
</evidence>
<dbReference type="PANTHER" id="PTHR30537">
    <property type="entry name" value="HTH-TYPE TRANSCRIPTIONAL REGULATOR"/>
    <property type="match status" value="1"/>
</dbReference>
<dbReference type="CDD" id="cd08422">
    <property type="entry name" value="PBP2_CrgA_like"/>
    <property type="match status" value="1"/>
</dbReference>
<dbReference type="RefSeq" id="WP_273637568.1">
    <property type="nucleotide sequence ID" value="NZ_JAQQXP010000001.1"/>
</dbReference>
<evidence type="ECO:0000313" key="7">
    <source>
        <dbReference type="Proteomes" id="UP001218788"/>
    </source>
</evidence>
<evidence type="ECO:0000256" key="4">
    <source>
        <dbReference type="ARBA" id="ARBA00023163"/>
    </source>
</evidence>
<evidence type="ECO:0000256" key="2">
    <source>
        <dbReference type="ARBA" id="ARBA00023015"/>
    </source>
</evidence>
<evidence type="ECO:0000259" key="5">
    <source>
        <dbReference type="PROSITE" id="PS50931"/>
    </source>
</evidence>
<dbReference type="Pfam" id="PF00126">
    <property type="entry name" value="HTH_1"/>
    <property type="match status" value="1"/>
</dbReference>
<dbReference type="PANTHER" id="PTHR30537:SF5">
    <property type="entry name" value="HTH-TYPE TRANSCRIPTIONAL ACTIVATOR TTDR-RELATED"/>
    <property type="match status" value="1"/>
</dbReference>
<name>A0ABT5KWQ1_9ALTE</name>
<dbReference type="Proteomes" id="UP001218788">
    <property type="component" value="Unassembled WGS sequence"/>
</dbReference>
<dbReference type="InterPro" id="IPR005119">
    <property type="entry name" value="LysR_subst-bd"/>
</dbReference>
<keyword evidence="2" id="KW-0805">Transcription regulation</keyword>
<evidence type="ECO:0000256" key="3">
    <source>
        <dbReference type="ARBA" id="ARBA00023125"/>
    </source>
</evidence>
<gene>
    <name evidence="6" type="ORF">OIK42_00345</name>
</gene>
<dbReference type="PROSITE" id="PS50931">
    <property type="entry name" value="HTH_LYSR"/>
    <property type="match status" value="1"/>
</dbReference>
<proteinExistence type="inferred from homology"/>
<comment type="caution">
    <text evidence="6">The sequence shown here is derived from an EMBL/GenBank/DDBJ whole genome shotgun (WGS) entry which is preliminary data.</text>
</comment>
<dbReference type="SUPFAM" id="SSF53850">
    <property type="entry name" value="Periplasmic binding protein-like II"/>
    <property type="match status" value="1"/>
</dbReference>
<organism evidence="6 7">
    <name type="scientific">Alteromonas gilva</name>
    <dbReference type="NCBI Taxonomy" id="2987522"/>
    <lineage>
        <taxon>Bacteria</taxon>
        <taxon>Pseudomonadati</taxon>
        <taxon>Pseudomonadota</taxon>
        <taxon>Gammaproteobacteria</taxon>
        <taxon>Alteromonadales</taxon>
        <taxon>Alteromonadaceae</taxon>
        <taxon>Alteromonas/Salinimonas group</taxon>
        <taxon>Alteromonas</taxon>
    </lineage>
</organism>
<keyword evidence="7" id="KW-1185">Reference proteome</keyword>
<protein>
    <submittedName>
        <fullName evidence="6">LysR family transcriptional regulator</fullName>
    </submittedName>
</protein>
<dbReference type="EMBL" id="JAQQXP010000001">
    <property type="protein sequence ID" value="MDC8829195.1"/>
    <property type="molecule type" value="Genomic_DNA"/>
</dbReference>
<keyword evidence="4" id="KW-0804">Transcription</keyword>
<evidence type="ECO:0000256" key="1">
    <source>
        <dbReference type="ARBA" id="ARBA00009437"/>
    </source>
</evidence>
<comment type="similarity">
    <text evidence="1">Belongs to the LysR transcriptional regulatory family.</text>
</comment>
<reference evidence="6 7" key="1">
    <citation type="submission" date="2022-10" db="EMBL/GenBank/DDBJ databases">
        <title>Alteromonas sp. chi3 Genome sequencing.</title>
        <authorList>
            <person name="Park S."/>
        </authorList>
    </citation>
    <scope>NUCLEOTIDE SEQUENCE [LARGE SCALE GENOMIC DNA]</scope>
    <source>
        <strain evidence="7">chi3</strain>
    </source>
</reference>
<accession>A0ABT5KWQ1</accession>
<dbReference type="InterPro" id="IPR036388">
    <property type="entry name" value="WH-like_DNA-bd_sf"/>
</dbReference>
<dbReference type="InterPro" id="IPR058163">
    <property type="entry name" value="LysR-type_TF_proteobact-type"/>
</dbReference>
<dbReference type="SUPFAM" id="SSF46785">
    <property type="entry name" value="Winged helix' DNA-binding domain"/>
    <property type="match status" value="1"/>
</dbReference>